<reference evidence="2" key="1">
    <citation type="journal article" date="2023" name="Front. Plant Sci.">
        <title>Chromosomal-level genome assembly of Melastoma candidum provides insights into trichome evolution.</title>
        <authorList>
            <person name="Zhong Y."/>
            <person name="Wu W."/>
            <person name="Sun C."/>
            <person name="Zou P."/>
            <person name="Liu Y."/>
            <person name="Dai S."/>
            <person name="Zhou R."/>
        </authorList>
    </citation>
    <scope>NUCLEOTIDE SEQUENCE [LARGE SCALE GENOMIC DNA]</scope>
</reference>
<evidence type="ECO:0000313" key="2">
    <source>
        <dbReference type="Proteomes" id="UP001057402"/>
    </source>
</evidence>
<name>A0ACB9RMA2_9MYRT</name>
<proteinExistence type="predicted"/>
<keyword evidence="2" id="KW-1185">Reference proteome</keyword>
<evidence type="ECO:0000313" key="1">
    <source>
        <dbReference type="EMBL" id="KAI4379598.1"/>
    </source>
</evidence>
<organism evidence="1 2">
    <name type="scientific">Melastoma candidum</name>
    <dbReference type="NCBI Taxonomy" id="119954"/>
    <lineage>
        <taxon>Eukaryota</taxon>
        <taxon>Viridiplantae</taxon>
        <taxon>Streptophyta</taxon>
        <taxon>Embryophyta</taxon>
        <taxon>Tracheophyta</taxon>
        <taxon>Spermatophyta</taxon>
        <taxon>Magnoliopsida</taxon>
        <taxon>eudicotyledons</taxon>
        <taxon>Gunneridae</taxon>
        <taxon>Pentapetalae</taxon>
        <taxon>rosids</taxon>
        <taxon>malvids</taxon>
        <taxon>Myrtales</taxon>
        <taxon>Melastomataceae</taxon>
        <taxon>Melastomatoideae</taxon>
        <taxon>Melastomateae</taxon>
        <taxon>Melastoma</taxon>
    </lineage>
</organism>
<accession>A0ACB9RMA2</accession>
<dbReference type="EMBL" id="CM042882">
    <property type="protein sequence ID" value="KAI4379598.1"/>
    <property type="molecule type" value="Genomic_DNA"/>
</dbReference>
<protein>
    <submittedName>
        <fullName evidence="1">Uncharacterized protein</fullName>
    </submittedName>
</protein>
<sequence>MVFQDFDHLSERRRAERQQKMRKRIILGVISSLAIAGVIAGAVIGFVSYYGHGGAASASSKGSSPSASGADGVPQLSHSEKAVKMMCQSTDFQDTCKSTLEKAIKKDPSKAQPKDLVKVAVEAAREEIESAFEKLKSFKFESDREKDAFEDCKILVKYALDELELSIDGVSDISKLSKKTHNVNNWLSAVMSYRETCVDGFPDGKTKDDVQKTLQIAKELTSNSLAIISEISSFLSTFQIPNVAPARHLLEDRSSLDDESIPAWINGEDRRILRAKETLKPKPHVTVAKDGSGQFKTINDAVAAIPEKHDGRYIIYVKAGIYDETVLLTKKMTNILIYGDGSQKTIVTGRKNNVEGVTTFKSATFGIDGNDFMAMAMGFRNTAGPEKGQAVALRATSDRAVFLNCRFEGYQDTLYAHAHRQFYRGCVIAGTIDFIFGDATAIFQNCLIVVRRPRDGQGNAVTAQGKTGRHETTGFVLQNCHIIPDKKLVPVKNVINSYLGRPWKEFSTTIVMESNIEDFIHPDGWMAWFGTYALDTLYYAEYNNKGPGAKLDKRVDWKGYKKGFNRQHAIQFTVGPFLESNETWVKETGATVHYGLFE</sequence>
<dbReference type="Proteomes" id="UP001057402">
    <property type="component" value="Chromosome 3"/>
</dbReference>
<gene>
    <name evidence="1" type="ORF">MLD38_005876</name>
</gene>
<comment type="caution">
    <text evidence="1">The sequence shown here is derived from an EMBL/GenBank/DDBJ whole genome shotgun (WGS) entry which is preliminary data.</text>
</comment>